<evidence type="ECO:0000313" key="1">
    <source>
        <dbReference type="EMBL" id="MBW4435207.1"/>
    </source>
</evidence>
<dbReference type="EMBL" id="JAHHHW010000155">
    <property type="protein sequence ID" value="MBW4435207.1"/>
    <property type="molecule type" value="Genomic_DNA"/>
</dbReference>
<proteinExistence type="predicted"/>
<protein>
    <submittedName>
        <fullName evidence="1">Uncharacterized protein</fullName>
    </submittedName>
</protein>
<name>A0A9E3LVU2_9NOST</name>
<evidence type="ECO:0000313" key="2">
    <source>
        <dbReference type="Proteomes" id="UP000813215"/>
    </source>
</evidence>
<dbReference type="Proteomes" id="UP000813215">
    <property type="component" value="Unassembled WGS sequence"/>
</dbReference>
<accession>A0A9E3LVU2</accession>
<sequence>MILRIEKAKKLPRWNYRYPPYIEAHFHDGILVYWHNRKIPQATYCDIYPECLAPPYLIEIFFDNQLVFVKVKDKVILDRLPQPPCLMKE</sequence>
<comment type="caution">
    <text evidence="1">The sequence shown here is derived from an EMBL/GenBank/DDBJ whole genome shotgun (WGS) entry which is preliminary data.</text>
</comment>
<gene>
    <name evidence="1" type="ORF">KME28_26720</name>
</gene>
<organism evidence="1 2">
    <name type="scientific">Pelatocladus maniniholoensis HA4357-MV3</name>
    <dbReference type="NCBI Taxonomy" id="1117104"/>
    <lineage>
        <taxon>Bacteria</taxon>
        <taxon>Bacillati</taxon>
        <taxon>Cyanobacteriota</taxon>
        <taxon>Cyanophyceae</taxon>
        <taxon>Nostocales</taxon>
        <taxon>Nostocaceae</taxon>
        <taxon>Pelatocladus</taxon>
    </lineage>
</organism>
<reference evidence="1" key="2">
    <citation type="journal article" date="2022" name="Microbiol. Resour. Announc.">
        <title>Metagenome Sequencing to Explore Phylogenomics of Terrestrial Cyanobacteria.</title>
        <authorList>
            <person name="Ward R.D."/>
            <person name="Stajich J.E."/>
            <person name="Johansen J.R."/>
            <person name="Huntemann M."/>
            <person name="Clum A."/>
            <person name="Foster B."/>
            <person name="Foster B."/>
            <person name="Roux S."/>
            <person name="Palaniappan K."/>
            <person name="Varghese N."/>
            <person name="Mukherjee S."/>
            <person name="Reddy T.B.K."/>
            <person name="Daum C."/>
            <person name="Copeland A."/>
            <person name="Chen I.A."/>
            <person name="Ivanova N.N."/>
            <person name="Kyrpides N.C."/>
            <person name="Shapiro N."/>
            <person name="Eloe-Fadrosh E.A."/>
            <person name="Pietrasiak N."/>
        </authorList>
    </citation>
    <scope>NUCLEOTIDE SEQUENCE</scope>
    <source>
        <strain evidence="1">HA4357-MV3</strain>
    </source>
</reference>
<reference evidence="1" key="1">
    <citation type="submission" date="2021-05" db="EMBL/GenBank/DDBJ databases">
        <authorList>
            <person name="Pietrasiak N."/>
            <person name="Ward R."/>
            <person name="Stajich J.E."/>
            <person name="Kurbessoian T."/>
        </authorList>
    </citation>
    <scope>NUCLEOTIDE SEQUENCE</scope>
    <source>
        <strain evidence="1">HA4357-MV3</strain>
    </source>
</reference>
<dbReference type="AlphaFoldDB" id="A0A9E3LVU2"/>